<dbReference type="AlphaFoldDB" id="A0A8J7YAN0"/>
<dbReference type="Proteomes" id="UP000766550">
    <property type="component" value="Unassembled WGS sequence"/>
</dbReference>
<gene>
    <name evidence="3" type="ORF">KTS45_12220</name>
</gene>
<evidence type="ECO:0000256" key="1">
    <source>
        <dbReference type="SAM" id="Phobius"/>
    </source>
</evidence>
<comment type="caution">
    <text evidence="3">The sequence shown here is derived from an EMBL/GenBank/DDBJ whole genome shotgun (WGS) entry which is preliminary data.</text>
</comment>
<proteinExistence type="predicted"/>
<reference evidence="3 4" key="1">
    <citation type="submission" date="2021-06" db="EMBL/GenBank/DDBJ databases">
        <title>New haloarchaea isolates fom saline soil.</title>
        <authorList>
            <person name="Duran-Viseras A."/>
            <person name="Sanchez-Porro C.S."/>
            <person name="Ventosa A."/>
        </authorList>
    </citation>
    <scope>NUCLEOTIDE SEQUENCE [LARGE SCALE GENOMIC DNA]</scope>
    <source>
        <strain evidence="3 4">JCM 183640</strain>
    </source>
</reference>
<accession>A0A8J7YAN0</accession>
<sequence>MLAPPLQLVDSFLLNYTVGDVLLLGFVVGILGILPMRSLRVLGVHTISIGALLLIVPAAMLEPNAGSFLGTAFQYKIVGIVLLALAPVLYAVGRR</sequence>
<evidence type="ECO:0000259" key="2">
    <source>
        <dbReference type="Pfam" id="PF26028"/>
    </source>
</evidence>
<organism evidence="3 4">
    <name type="scientific">Haloarcula limicola</name>
    <dbReference type="NCBI Taxonomy" id="1429915"/>
    <lineage>
        <taxon>Archaea</taxon>
        <taxon>Methanobacteriati</taxon>
        <taxon>Methanobacteriota</taxon>
        <taxon>Stenosarchaea group</taxon>
        <taxon>Halobacteria</taxon>
        <taxon>Halobacteriales</taxon>
        <taxon>Haloarculaceae</taxon>
        <taxon>Haloarcula</taxon>
    </lineage>
</organism>
<feature type="domain" description="DUF8006" evidence="2">
    <location>
        <begin position="4"/>
        <end position="94"/>
    </location>
</feature>
<dbReference type="Pfam" id="PF26028">
    <property type="entry name" value="DUF8006"/>
    <property type="match status" value="1"/>
</dbReference>
<evidence type="ECO:0000313" key="3">
    <source>
        <dbReference type="EMBL" id="MBV0924963.1"/>
    </source>
</evidence>
<keyword evidence="1" id="KW-0812">Transmembrane</keyword>
<keyword evidence="1" id="KW-1133">Transmembrane helix</keyword>
<name>A0A8J7YAN0_9EURY</name>
<dbReference type="RefSeq" id="WP_162317808.1">
    <property type="nucleotide sequence ID" value="NZ_JAHQXF010000002.1"/>
</dbReference>
<dbReference type="EMBL" id="JAHQXF010000002">
    <property type="protein sequence ID" value="MBV0924963.1"/>
    <property type="molecule type" value="Genomic_DNA"/>
</dbReference>
<feature type="transmembrane region" description="Helical" evidence="1">
    <location>
        <begin position="73"/>
        <end position="92"/>
    </location>
</feature>
<dbReference type="InterPro" id="IPR058319">
    <property type="entry name" value="DUF8006"/>
</dbReference>
<keyword evidence="1" id="KW-0472">Membrane</keyword>
<protein>
    <recommendedName>
        <fullName evidence="2">DUF8006 domain-containing protein</fullName>
    </recommendedName>
</protein>
<feature type="transmembrane region" description="Helical" evidence="1">
    <location>
        <begin position="41"/>
        <end position="61"/>
    </location>
</feature>
<dbReference type="OrthoDB" id="213516at2157"/>
<keyword evidence="4" id="KW-1185">Reference proteome</keyword>
<evidence type="ECO:0000313" key="4">
    <source>
        <dbReference type="Proteomes" id="UP000766550"/>
    </source>
</evidence>
<feature type="transmembrane region" description="Helical" evidence="1">
    <location>
        <begin position="12"/>
        <end position="34"/>
    </location>
</feature>